<dbReference type="STRING" id="910347.SAMN05421773_12444"/>
<reference evidence="2 3" key="1">
    <citation type="submission" date="2016-10" db="EMBL/GenBank/DDBJ databases">
        <authorList>
            <person name="de Groot N.N."/>
        </authorList>
    </citation>
    <scope>NUCLEOTIDE SEQUENCE [LARGE SCALE GENOMIC DNA]</scope>
    <source>
        <strain evidence="2 3">CGMCC 4.5739</strain>
    </source>
</reference>
<protein>
    <submittedName>
        <fullName evidence="2">Quinol monooxygenase YgiN</fullName>
    </submittedName>
</protein>
<sequence length="104" mass="11856">MFGLMVRFTCKDAAAAAAFDELVARTGEKIRASEPGTVIYTVHRVDGRPLERIFYELYRDRAAFEAHESMEHVRHFLAEREQYLSGVEVDWLDLVGGKGVDVEH</sequence>
<organism evidence="2 3">
    <name type="scientific">Streptomyces aidingensis</name>
    <dbReference type="NCBI Taxonomy" id="910347"/>
    <lineage>
        <taxon>Bacteria</taxon>
        <taxon>Bacillati</taxon>
        <taxon>Actinomycetota</taxon>
        <taxon>Actinomycetes</taxon>
        <taxon>Kitasatosporales</taxon>
        <taxon>Streptomycetaceae</taxon>
        <taxon>Streptomyces</taxon>
    </lineage>
</organism>
<evidence type="ECO:0000313" key="2">
    <source>
        <dbReference type="EMBL" id="SFD69896.1"/>
    </source>
</evidence>
<keyword evidence="3" id="KW-1185">Reference proteome</keyword>
<dbReference type="InterPro" id="IPR011008">
    <property type="entry name" value="Dimeric_a/b-barrel"/>
</dbReference>
<gene>
    <name evidence="2" type="ORF">SAMN05421773_12444</name>
</gene>
<dbReference type="AlphaFoldDB" id="A0A1I1UGC7"/>
<accession>A0A1I1UGC7</accession>
<keyword evidence="2" id="KW-0560">Oxidoreductase</keyword>
<dbReference type="RefSeq" id="WP_093841501.1">
    <property type="nucleotide sequence ID" value="NZ_FOLM01000024.1"/>
</dbReference>
<dbReference type="Proteomes" id="UP000199207">
    <property type="component" value="Unassembled WGS sequence"/>
</dbReference>
<evidence type="ECO:0000313" key="3">
    <source>
        <dbReference type="Proteomes" id="UP000199207"/>
    </source>
</evidence>
<feature type="domain" description="ABM" evidence="1">
    <location>
        <begin position="2"/>
        <end position="92"/>
    </location>
</feature>
<dbReference type="Pfam" id="PF03992">
    <property type="entry name" value="ABM"/>
    <property type="match status" value="1"/>
</dbReference>
<keyword evidence="2" id="KW-0503">Monooxygenase</keyword>
<proteinExistence type="predicted"/>
<dbReference type="PROSITE" id="PS51725">
    <property type="entry name" value="ABM"/>
    <property type="match status" value="1"/>
</dbReference>
<dbReference type="GO" id="GO:0004497">
    <property type="term" value="F:monooxygenase activity"/>
    <property type="evidence" value="ECO:0007669"/>
    <property type="project" value="UniProtKB-KW"/>
</dbReference>
<name>A0A1I1UGC7_9ACTN</name>
<evidence type="ECO:0000259" key="1">
    <source>
        <dbReference type="PROSITE" id="PS51725"/>
    </source>
</evidence>
<dbReference type="EMBL" id="FOLM01000024">
    <property type="protein sequence ID" value="SFD69896.1"/>
    <property type="molecule type" value="Genomic_DNA"/>
</dbReference>
<dbReference type="Gene3D" id="3.30.70.100">
    <property type="match status" value="1"/>
</dbReference>
<dbReference type="SUPFAM" id="SSF54909">
    <property type="entry name" value="Dimeric alpha+beta barrel"/>
    <property type="match status" value="1"/>
</dbReference>
<dbReference type="InterPro" id="IPR007138">
    <property type="entry name" value="ABM_dom"/>
</dbReference>
<dbReference type="OrthoDB" id="3695636at2"/>